<dbReference type="STRING" id="8022.A0A061A7P8"/>
<dbReference type="PANTHER" id="PTHR14949:SF52">
    <property type="entry name" value="VON WILLEBRAND FACTOR D AND EGF DOMAIN-CONTAINING PROTEIN"/>
    <property type="match status" value="1"/>
</dbReference>
<keyword evidence="2 3" id="KW-1015">Disulfide bond</keyword>
<evidence type="ECO:0000256" key="3">
    <source>
        <dbReference type="PROSITE-ProRule" id="PRU00076"/>
    </source>
</evidence>
<dbReference type="SMR" id="A0A061A7P8"/>
<dbReference type="AlphaFoldDB" id="A0A061A7P8"/>
<dbReference type="SMART" id="SM00181">
    <property type="entry name" value="EGF"/>
    <property type="match status" value="2"/>
</dbReference>
<dbReference type="InterPro" id="IPR000742">
    <property type="entry name" value="EGF"/>
</dbReference>
<reference evidence="5" key="1">
    <citation type="journal article" date="2014" name="Nat. Commun.">
        <title>The rainbow trout genome provides novel insights into evolution after whole-genome duplication in vertebrates.</title>
        <authorList>
            <person name="Berthelot C."/>
            <person name="Brunet F."/>
            <person name="Chalopin D."/>
            <person name="Juanchich A."/>
            <person name="Bernard M."/>
            <person name="Noel B."/>
            <person name="Bento P."/>
            <person name="Da Silva C."/>
            <person name="Labadie K."/>
            <person name="Alberti A."/>
            <person name="Aury J.M."/>
            <person name="Louis A."/>
            <person name="Dehais P."/>
            <person name="Bardou P."/>
            <person name="Montfort J."/>
            <person name="Klopp C."/>
            <person name="Cabau C."/>
            <person name="Gaspin C."/>
            <person name="Thorgaard G.H."/>
            <person name="Boussaha M."/>
            <person name="Quillet E."/>
            <person name="Guyomard R."/>
            <person name="Galiana D."/>
            <person name="Bobe J."/>
            <person name="Volff J.N."/>
            <person name="Genet C."/>
            <person name="Wincker P."/>
            <person name="Jaillon O."/>
            <person name="Roest Crollius H."/>
            <person name="Guiguen Y."/>
        </authorList>
    </citation>
    <scope>NUCLEOTIDE SEQUENCE [LARGE SCALE GENOMIC DNA]</scope>
</reference>
<proteinExistence type="predicted"/>
<dbReference type="Proteomes" id="UP000193380">
    <property type="component" value="Unassembled WGS sequence"/>
</dbReference>
<accession>A0A061A7P8</accession>
<keyword evidence="1" id="KW-0732">Signal</keyword>
<dbReference type="SUPFAM" id="SSF57196">
    <property type="entry name" value="EGF/Laminin"/>
    <property type="match status" value="1"/>
</dbReference>
<evidence type="ECO:0000256" key="1">
    <source>
        <dbReference type="ARBA" id="ARBA00022729"/>
    </source>
</evidence>
<dbReference type="PROSITE" id="PS00022">
    <property type="entry name" value="EGF_1"/>
    <property type="match status" value="1"/>
</dbReference>
<protein>
    <recommendedName>
        <fullName evidence="4">EGF-like domain-containing protein</fullName>
    </recommendedName>
</protein>
<dbReference type="FunFam" id="2.10.25.10:FF:000020">
    <property type="entry name" value="Latent-transforming growth factor beta-binding protein 1"/>
    <property type="match status" value="1"/>
</dbReference>
<dbReference type="PANTHER" id="PTHR14949">
    <property type="entry name" value="EGF-LIKE-DOMAIN, MULTIPLE 7, 8"/>
    <property type="match status" value="1"/>
</dbReference>
<gene>
    <name evidence="5" type="ORF">GSONMT00022845001</name>
</gene>
<feature type="disulfide bond" evidence="3">
    <location>
        <begin position="39"/>
        <end position="49"/>
    </location>
</feature>
<dbReference type="PROSITE" id="PS50026">
    <property type="entry name" value="EGF_3"/>
    <property type="match status" value="1"/>
</dbReference>
<evidence type="ECO:0000313" key="6">
    <source>
        <dbReference type="Proteomes" id="UP000193380"/>
    </source>
</evidence>
<sequence>MSLQSSPQRSCRNGGQCVAPGACECLKGNHGETCETALCSLPCEHGGTCVGPRTCSCPYGFVGPRCETSEFSTHHHKSFIMQLESAITHTLFK</sequence>
<feature type="domain" description="EGF-like" evidence="4">
    <location>
        <begin position="35"/>
        <end position="67"/>
    </location>
</feature>
<reference evidence="5" key="2">
    <citation type="submission" date="2014-03" db="EMBL/GenBank/DDBJ databases">
        <authorList>
            <person name="Genoscope - CEA"/>
        </authorList>
    </citation>
    <scope>NUCLEOTIDE SEQUENCE</scope>
</reference>
<organism evidence="5 6">
    <name type="scientific">Oncorhynchus mykiss</name>
    <name type="common">Rainbow trout</name>
    <name type="synonym">Salmo gairdneri</name>
    <dbReference type="NCBI Taxonomy" id="8022"/>
    <lineage>
        <taxon>Eukaryota</taxon>
        <taxon>Metazoa</taxon>
        <taxon>Chordata</taxon>
        <taxon>Craniata</taxon>
        <taxon>Vertebrata</taxon>
        <taxon>Euteleostomi</taxon>
        <taxon>Actinopterygii</taxon>
        <taxon>Neopterygii</taxon>
        <taxon>Teleostei</taxon>
        <taxon>Protacanthopterygii</taxon>
        <taxon>Salmoniformes</taxon>
        <taxon>Salmonidae</taxon>
        <taxon>Salmoninae</taxon>
        <taxon>Oncorhynchus</taxon>
    </lineage>
</organism>
<dbReference type="GO" id="GO:0005102">
    <property type="term" value="F:signaling receptor binding"/>
    <property type="evidence" value="ECO:0007669"/>
    <property type="project" value="TreeGrafter"/>
</dbReference>
<evidence type="ECO:0000259" key="4">
    <source>
        <dbReference type="PROSITE" id="PS50026"/>
    </source>
</evidence>
<dbReference type="GO" id="GO:0009986">
    <property type="term" value="C:cell surface"/>
    <property type="evidence" value="ECO:0007669"/>
    <property type="project" value="TreeGrafter"/>
</dbReference>
<dbReference type="Gene3D" id="2.10.25.10">
    <property type="entry name" value="Laminin"/>
    <property type="match status" value="1"/>
</dbReference>
<dbReference type="InterPro" id="IPR050969">
    <property type="entry name" value="Dev_Signal_Modulators"/>
</dbReference>
<comment type="caution">
    <text evidence="3">Lacks conserved residue(s) required for the propagation of feature annotation.</text>
</comment>
<name>A0A061A7P8_ONCMY</name>
<feature type="disulfide bond" evidence="3">
    <location>
        <begin position="57"/>
        <end position="66"/>
    </location>
</feature>
<dbReference type="PROSITE" id="PS01186">
    <property type="entry name" value="EGF_2"/>
    <property type="match status" value="1"/>
</dbReference>
<dbReference type="EMBL" id="FR977244">
    <property type="protein sequence ID" value="CDR18389.1"/>
    <property type="molecule type" value="Genomic_DNA"/>
</dbReference>
<dbReference type="PaxDb" id="8022-A0A061A7P8"/>
<evidence type="ECO:0000313" key="5">
    <source>
        <dbReference type="EMBL" id="CDR18389.1"/>
    </source>
</evidence>
<dbReference type="GO" id="GO:0005576">
    <property type="term" value="C:extracellular region"/>
    <property type="evidence" value="ECO:0007669"/>
    <property type="project" value="TreeGrafter"/>
</dbReference>
<evidence type="ECO:0000256" key="2">
    <source>
        <dbReference type="ARBA" id="ARBA00023157"/>
    </source>
</evidence>
<keyword evidence="3" id="KW-0245">EGF-like domain</keyword>